<dbReference type="EMBL" id="AE014074">
    <property type="protein sequence ID" value="AAM80339.1"/>
    <property type="molecule type" value="Genomic_DNA"/>
</dbReference>
<dbReference type="InterPro" id="IPR036890">
    <property type="entry name" value="HATPase_C_sf"/>
</dbReference>
<keyword evidence="5" id="KW-0597">Phosphoprotein</keyword>
<evidence type="ECO:0000313" key="18">
    <source>
        <dbReference type="Proteomes" id="UP000000564"/>
    </source>
</evidence>
<dbReference type="SMART" id="SM00388">
    <property type="entry name" value="HisKA"/>
    <property type="match status" value="1"/>
</dbReference>
<keyword evidence="9 17" id="KW-0418">Kinase</keyword>
<evidence type="ECO:0000256" key="11">
    <source>
        <dbReference type="ARBA" id="ARBA00022989"/>
    </source>
</evidence>
<keyword evidence="12" id="KW-0902">Two-component regulatory system</keyword>
<proteinExistence type="predicted"/>
<evidence type="ECO:0000256" key="12">
    <source>
        <dbReference type="ARBA" id="ARBA00023012"/>
    </source>
</evidence>
<dbReference type="KEGG" id="spg:SpyM3_1732"/>
<dbReference type="GO" id="GO:0005524">
    <property type="term" value="F:ATP binding"/>
    <property type="evidence" value="ECO:0007669"/>
    <property type="project" value="UniProtKB-KW"/>
</dbReference>
<keyword evidence="13 14" id="KW-0472">Membrane</keyword>
<dbReference type="HOGENOM" id="CLU_000445_89_6_9"/>
<comment type="subcellular location">
    <subcellularLocation>
        <location evidence="2">Cell membrane</location>
        <topology evidence="2">Multi-pass membrane protein</topology>
    </subcellularLocation>
</comment>
<evidence type="ECO:0000313" key="17">
    <source>
        <dbReference type="EMBL" id="AAM80339.1"/>
    </source>
</evidence>
<dbReference type="Pfam" id="PF02518">
    <property type="entry name" value="HATPase_c"/>
    <property type="match status" value="1"/>
</dbReference>
<evidence type="ECO:0000256" key="10">
    <source>
        <dbReference type="ARBA" id="ARBA00022840"/>
    </source>
</evidence>
<dbReference type="InterPro" id="IPR005467">
    <property type="entry name" value="His_kinase_dom"/>
</dbReference>
<evidence type="ECO:0000256" key="13">
    <source>
        <dbReference type="ARBA" id="ARBA00023136"/>
    </source>
</evidence>
<keyword evidence="10" id="KW-0067">ATP-binding</keyword>
<reference evidence="17 18" key="1">
    <citation type="journal article" date="2002" name="Proc. Natl. Acad. Sci. U.S.A.">
        <title>Genome sequence of a serotype M3 strain of group A Streptococcus: phage-encoded toxins, the high-virulence phenotype, and clone emergence.</title>
        <authorList>
            <person name="Beres S.B."/>
            <person name="Sylva G.L."/>
            <person name="Barbian K.D."/>
            <person name="Lei B."/>
            <person name="Hoff J.S."/>
            <person name="Mammarella N.D."/>
            <person name="Liu M.Y."/>
            <person name="Smoot J.C."/>
            <person name="Porcella S.F."/>
            <person name="Parkins L.D."/>
            <person name="Campbell D.S."/>
            <person name="Smith T.M."/>
            <person name="McCormick J.K."/>
            <person name="Leung D.Y."/>
            <person name="Schlievert P.M."/>
            <person name="Musser J.M."/>
        </authorList>
    </citation>
    <scope>NUCLEOTIDE SEQUENCE [LARGE SCALE GENOMIC DNA]</scope>
    <source>
        <strain evidence="18">ATCC BAA-595 / MGAS315</strain>
    </source>
</reference>
<evidence type="ECO:0000259" key="15">
    <source>
        <dbReference type="PROSITE" id="PS50109"/>
    </source>
</evidence>
<protein>
    <recommendedName>
        <fullName evidence="3">histidine kinase</fullName>
        <ecNumber evidence="3">2.7.13.3</ecNumber>
    </recommendedName>
</protein>
<dbReference type="GO" id="GO:0005886">
    <property type="term" value="C:plasma membrane"/>
    <property type="evidence" value="ECO:0007669"/>
    <property type="project" value="UniProtKB-SubCell"/>
</dbReference>
<feature type="domain" description="Histidine kinase" evidence="15">
    <location>
        <begin position="249"/>
        <end position="460"/>
    </location>
</feature>
<evidence type="ECO:0000256" key="5">
    <source>
        <dbReference type="ARBA" id="ARBA00022553"/>
    </source>
</evidence>
<dbReference type="SMART" id="SM00387">
    <property type="entry name" value="HATPase_c"/>
    <property type="match status" value="1"/>
</dbReference>
<feature type="domain" description="HAMP" evidence="16">
    <location>
        <begin position="175"/>
        <end position="227"/>
    </location>
</feature>
<dbReference type="Gene3D" id="1.10.287.130">
    <property type="match status" value="1"/>
</dbReference>
<keyword evidence="8" id="KW-0547">Nucleotide-binding</keyword>
<evidence type="ECO:0000256" key="14">
    <source>
        <dbReference type="SAM" id="Phobius"/>
    </source>
</evidence>
<dbReference type="InterPro" id="IPR003660">
    <property type="entry name" value="HAMP_dom"/>
</dbReference>
<dbReference type="InterPro" id="IPR050398">
    <property type="entry name" value="HssS/ArlS-like"/>
</dbReference>
<evidence type="ECO:0000259" key="16">
    <source>
        <dbReference type="PROSITE" id="PS50885"/>
    </source>
</evidence>
<dbReference type="InterPro" id="IPR003661">
    <property type="entry name" value="HisK_dim/P_dom"/>
</dbReference>
<dbReference type="SMART" id="SM00304">
    <property type="entry name" value="HAMP"/>
    <property type="match status" value="1"/>
</dbReference>
<dbReference type="AlphaFoldDB" id="A0A0H2UWN4"/>
<dbReference type="PROSITE" id="PS50885">
    <property type="entry name" value="HAMP"/>
    <property type="match status" value="1"/>
</dbReference>
<dbReference type="GO" id="GO:0000155">
    <property type="term" value="F:phosphorelay sensor kinase activity"/>
    <property type="evidence" value="ECO:0007669"/>
    <property type="project" value="InterPro"/>
</dbReference>
<dbReference type="CDD" id="cd06225">
    <property type="entry name" value="HAMP"/>
    <property type="match status" value="1"/>
</dbReference>
<dbReference type="InterPro" id="IPR003594">
    <property type="entry name" value="HATPase_dom"/>
</dbReference>
<dbReference type="CDD" id="cd00082">
    <property type="entry name" value="HisKA"/>
    <property type="match status" value="1"/>
</dbReference>
<dbReference type="Proteomes" id="UP000000564">
    <property type="component" value="Chromosome"/>
</dbReference>
<evidence type="ECO:0000256" key="8">
    <source>
        <dbReference type="ARBA" id="ARBA00022741"/>
    </source>
</evidence>
<dbReference type="PROSITE" id="PS50109">
    <property type="entry name" value="HIS_KIN"/>
    <property type="match status" value="1"/>
</dbReference>
<evidence type="ECO:0000256" key="7">
    <source>
        <dbReference type="ARBA" id="ARBA00022692"/>
    </source>
</evidence>
<name>A0A0H2UWN4_STRP3</name>
<evidence type="ECO:0000256" key="1">
    <source>
        <dbReference type="ARBA" id="ARBA00000085"/>
    </source>
</evidence>
<dbReference type="PANTHER" id="PTHR45528">
    <property type="entry name" value="SENSOR HISTIDINE KINASE CPXA"/>
    <property type="match status" value="1"/>
</dbReference>
<dbReference type="SUPFAM" id="SSF55874">
    <property type="entry name" value="ATPase domain of HSP90 chaperone/DNA topoisomerase II/histidine kinase"/>
    <property type="match status" value="1"/>
</dbReference>
<evidence type="ECO:0000256" key="2">
    <source>
        <dbReference type="ARBA" id="ARBA00004651"/>
    </source>
</evidence>
<organism evidence="17 18">
    <name type="scientific">Streptococcus pyogenes serotype M3 (strain ATCC BAA-595 / MGAS315)</name>
    <dbReference type="NCBI Taxonomy" id="198466"/>
    <lineage>
        <taxon>Bacteria</taxon>
        <taxon>Bacillati</taxon>
        <taxon>Bacillota</taxon>
        <taxon>Bacilli</taxon>
        <taxon>Lactobacillales</taxon>
        <taxon>Streptococcaceae</taxon>
        <taxon>Streptococcus</taxon>
    </lineage>
</organism>
<evidence type="ECO:0000256" key="3">
    <source>
        <dbReference type="ARBA" id="ARBA00012438"/>
    </source>
</evidence>
<dbReference type="Pfam" id="PF00512">
    <property type="entry name" value="HisKA"/>
    <property type="match status" value="1"/>
</dbReference>
<keyword evidence="6" id="KW-0808">Transferase</keyword>
<sequence>MRLIKKTFLVINGLIIVVVTSILLVLYFAMPIYYTKVKDKEVKCEFDQTSKQIKGKTVTEIRDILTKKINKDNIWYSLVDSDNQLLYPSLQLLDGVSESKDSQNVNIVTTFDNSYSNVKVMSQKVTLRDGKKMTLLGQSSLQPVTDASKVLLDLYPSLLIFSVTVGSIVAYLYSRTSSRRILSMSQTAKKMVNLEPNLTCTIHGKDEIAMLASDINRLYASLSTSIKSLQKEYEKASDSEREKSEFLRMTSHELKTPITSVIGMIDGMLYNVGDFADRDKYLRKCRDVLEGQAQLVQSILSLSKIETLASQNQELFSLKSSLEEEMEVFLVLSELKHLKVTINLEEQFVKANKVYLLKAIKNIIDNAFHYTKSGGQVMIQLKDNQLVIKNEAETLLTQQQMKQLFQPFYRPDYSRNRKDGGTGLGLFITHQILDQHHLAYRFVVLDQRWMVFTIDFPSHHDD</sequence>
<dbReference type="EC" id="2.7.13.3" evidence="3"/>
<dbReference type="Gene3D" id="3.30.565.10">
    <property type="entry name" value="Histidine kinase-like ATPase, C-terminal domain"/>
    <property type="match status" value="1"/>
</dbReference>
<accession>A0A0H2UWN4</accession>
<gene>
    <name evidence="17" type="ordered locus">SpyM3_1732</name>
</gene>
<dbReference type="PANTHER" id="PTHR45528:SF1">
    <property type="entry name" value="SENSOR HISTIDINE KINASE CPXA"/>
    <property type="match status" value="1"/>
</dbReference>
<dbReference type="RefSeq" id="WP_010922717.1">
    <property type="nucleotide sequence ID" value="NC_004070.1"/>
</dbReference>
<dbReference type="InterPro" id="IPR036097">
    <property type="entry name" value="HisK_dim/P_sf"/>
</dbReference>
<keyword evidence="7 14" id="KW-0812">Transmembrane</keyword>
<feature type="transmembrane region" description="Helical" evidence="14">
    <location>
        <begin position="7"/>
        <end position="30"/>
    </location>
</feature>
<keyword evidence="4" id="KW-1003">Cell membrane</keyword>
<dbReference type="SUPFAM" id="SSF47384">
    <property type="entry name" value="Homodimeric domain of signal transducing histidine kinase"/>
    <property type="match status" value="1"/>
</dbReference>
<comment type="catalytic activity">
    <reaction evidence="1">
        <text>ATP + protein L-histidine = ADP + protein N-phospho-L-histidine.</text>
        <dbReference type="EC" id="2.7.13.3"/>
    </reaction>
</comment>
<evidence type="ECO:0000256" key="6">
    <source>
        <dbReference type="ARBA" id="ARBA00022679"/>
    </source>
</evidence>
<keyword evidence="11 14" id="KW-1133">Transmembrane helix</keyword>
<evidence type="ECO:0000256" key="4">
    <source>
        <dbReference type="ARBA" id="ARBA00022475"/>
    </source>
</evidence>
<dbReference type="Gene3D" id="6.10.340.10">
    <property type="match status" value="1"/>
</dbReference>
<evidence type="ECO:0000256" key="9">
    <source>
        <dbReference type="ARBA" id="ARBA00022777"/>
    </source>
</evidence>